<dbReference type="InterPro" id="IPR005104">
    <property type="entry name" value="WHTH_HrcA_DNA-bd"/>
</dbReference>
<dbReference type="SUPFAM" id="SSF55781">
    <property type="entry name" value="GAF domain-like"/>
    <property type="match status" value="1"/>
</dbReference>
<keyword evidence="3 5" id="KW-0346">Stress response</keyword>
<dbReference type="HAMAP" id="MF_00081">
    <property type="entry name" value="HrcA"/>
    <property type="match status" value="1"/>
</dbReference>
<dbReference type="Proteomes" id="UP000199081">
    <property type="component" value="Unassembled WGS sequence"/>
</dbReference>
<dbReference type="InterPro" id="IPR021153">
    <property type="entry name" value="HrcA_C"/>
</dbReference>
<reference evidence="9" key="1">
    <citation type="submission" date="2016-10" db="EMBL/GenBank/DDBJ databases">
        <authorList>
            <person name="Varghese N."/>
            <person name="Submissions S."/>
        </authorList>
    </citation>
    <scope>NUCLEOTIDE SEQUENCE [LARGE SCALE GENOMIC DNA]</scope>
    <source>
        <strain evidence="9">DSM 19183</strain>
    </source>
</reference>
<dbReference type="SUPFAM" id="SSF46785">
    <property type="entry name" value="Winged helix' DNA-binding domain"/>
    <property type="match status" value="1"/>
</dbReference>
<keyword evidence="2 5" id="KW-0805">Transcription regulation</keyword>
<evidence type="ECO:0000256" key="3">
    <source>
        <dbReference type="ARBA" id="ARBA00023016"/>
    </source>
</evidence>
<dbReference type="EMBL" id="FNZU01000002">
    <property type="protein sequence ID" value="SEK33034.1"/>
    <property type="molecule type" value="Genomic_DNA"/>
</dbReference>
<feature type="domain" description="Winged helix-turn-helix transcription repressor HrcA DNA-binding" evidence="7">
    <location>
        <begin position="1"/>
        <end position="72"/>
    </location>
</feature>
<dbReference type="Gene3D" id="3.30.450.40">
    <property type="match status" value="1"/>
</dbReference>
<dbReference type="PIRSF" id="PIRSF005485">
    <property type="entry name" value="HrcA"/>
    <property type="match status" value="1"/>
</dbReference>
<dbReference type="InterPro" id="IPR029016">
    <property type="entry name" value="GAF-like_dom_sf"/>
</dbReference>
<dbReference type="OrthoDB" id="9783139at2"/>
<dbReference type="AlphaFoldDB" id="A0A1H7G4N4"/>
<dbReference type="NCBIfam" id="TIGR00331">
    <property type="entry name" value="hrcA"/>
    <property type="match status" value="1"/>
</dbReference>
<dbReference type="GO" id="GO:0045892">
    <property type="term" value="P:negative regulation of DNA-templated transcription"/>
    <property type="evidence" value="ECO:0007669"/>
    <property type="project" value="UniProtKB-UniRule"/>
</dbReference>
<dbReference type="PANTHER" id="PTHR34824:SF1">
    <property type="entry name" value="HEAT-INDUCIBLE TRANSCRIPTION REPRESSOR HRCA"/>
    <property type="match status" value="1"/>
</dbReference>
<evidence type="ECO:0000256" key="2">
    <source>
        <dbReference type="ARBA" id="ARBA00023015"/>
    </source>
</evidence>
<dbReference type="Pfam" id="PF01628">
    <property type="entry name" value="HrcA"/>
    <property type="match status" value="1"/>
</dbReference>
<dbReference type="Gene3D" id="1.10.10.10">
    <property type="entry name" value="Winged helix-like DNA-binding domain superfamily/Winged helix DNA-binding domain"/>
    <property type="match status" value="1"/>
</dbReference>
<evidence type="ECO:0000259" key="6">
    <source>
        <dbReference type="Pfam" id="PF01628"/>
    </source>
</evidence>
<dbReference type="STRING" id="426702.SAMN04488099_10257"/>
<dbReference type="InterPro" id="IPR023120">
    <property type="entry name" value="WHTH_transcript_rep_HrcA_IDD"/>
</dbReference>
<dbReference type="InterPro" id="IPR002571">
    <property type="entry name" value="HrcA"/>
</dbReference>
<dbReference type="InterPro" id="IPR036388">
    <property type="entry name" value="WH-like_DNA-bd_sf"/>
</dbReference>
<gene>
    <name evidence="5" type="primary">hrcA</name>
    <name evidence="8" type="ORF">SAMN04488099_10257</name>
</gene>
<dbReference type="Pfam" id="PF03444">
    <property type="entry name" value="WHD_HrcA"/>
    <property type="match status" value="1"/>
</dbReference>
<dbReference type="PANTHER" id="PTHR34824">
    <property type="entry name" value="HEAT-INDUCIBLE TRANSCRIPTION REPRESSOR HRCA"/>
    <property type="match status" value="1"/>
</dbReference>
<accession>A0A1H7G4N4</accession>
<proteinExistence type="inferred from homology"/>
<evidence type="ECO:0000256" key="5">
    <source>
        <dbReference type="HAMAP-Rule" id="MF_00081"/>
    </source>
</evidence>
<dbReference type="GO" id="GO:0003677">
    <property type="term" value="F:DNA binding"/>
    <property type="evidence" value="ECO:0007669"/>
    <property type="project" value="InterPro"/>
</dbReference>
<evidence type="ECO:0000259" key="7">
    <source>
        <dbReference type="Pfam" id="PF03444"/>
    </source>
</evidence>
<name>A0A1H7G4N4_9LACT</name>
<keyword evidence="4 5" id="KW-0804">Transcription</keyword>
<feature type="domain" description="Heat-inducible transcription repressor HrcA C-terminal" evidence="6">
    <location>
        <begin position="104"/>
        <end position="321"/>
    </location>
</feature>
<evidence type="ECO:0000256" key="1">
    <source>
        <dbReference type="ARBA" id="ARBA00022491"/>
    </source>
</evidence>
<sequence>MLTKRQINILDALIRLYTSTGHPIGSKTIMTETAIDASSATIRNELSFLEKLGFIQKTHSSSGRVPSMKGYRYYIDHLVKPQEVAKDKLQIINEVLGNHVKQMDDIMNQSAKLLSDLTSYTAIVLGPKAESSRLTGFRLVALNDNLIMAIVQTDGGLIENKVFRLPKPIDESDLVKVANIFNQHLVGLPLMEVARKLEKDIPFLIRKYASNAMDMYLSLESAFNASAEDRYHVSGKMNLLDFTEDMDKQQLKSLYSLLDNKGNLNVLIDPIHEDFVVKIGDEFDNELFTNFSLVTAAYQVSGHGRGILAVLGPTSMSYDETFGVLDVFRKQLTHTLLNYYLE</sequence>
<keyword evidence="9" id="KW-1185">Reference proteome</keyword>
<dbReference type="Gene3D" id="3.30.390.60">
    <property type="entry name" value="Heat-inducible transcription repressor hrca homolog, domain 3"/>
    <property type="match status" value="1"/>
</dbReference>
<organism evidence="8 9">
    <name type="scientific">Alkalibacterium pelagium</name>
    <dbReference type="NCBI Taxonomy" id="426702"/>
    <lineage>
        <taxon>Bacteria</taxon>
        <taxon>Bacillati</taxon>
        <taxon>Bacillota</taxon>
        <taxon>Bacilli</taxon>
        <taxon>Lactobacillales</taxon>
        <taxon>Carnobacteriaceae</taxon>
        <taxon>Alkalibacterium</taxon>
    </lineage>
</organism>
<evidence type="ECO:0000313" key="9">
    <source>
        <dbReference type="Proteomes" id="UP000199081"/>
    </source>
</evidence>
<keyword evidence="1 5" id="KW-0678">Repressor</keyword>
<protein>
    <recommendedName>
        <fullName evidence="5">Heat-inducible transcription repressor HrcA</fullName>
    </recommendedName>
</protein>
<dbReference type="InterPro" id="IPR036390">
    <property type="entry name" value="WH_DNA-bd_sf"/>
</dbReference>
<evidence type="ECO:0000256" key="4">
    <source>
        <dbReference type="ARBA" id="ARBA00023163"/>
    </source>
</evidence>
<dbReference type="RefSeq" id="WP_091478668.1">
    <property type="nucleotide sequence ID" value="NZ_BJYC01000003.1"/>
</dbReference>
<comment type="similarity">
    <text evidence="5">Belongs to the HrcA family.</text>
</comment>
<evidence type="ECO:0000313" key="8">
    <source>
        <dbReference type="EMBL" id="SEK33034.1"/>
    </source>
</evidence>
<comment type="function">
    <text evidence="5">Negative regulator of class I heat shock genes (grpE-dnaK-dnaJ and groELS operons). Prevents heat-shock induction of these operons.</text>
</comment>